<name>A0A0W8E303_9ZZZZ</name>
<accession>A0A0W8E303</accession>
<evidence type="ECO:0000259" key="2">
    <source>
        <dbReference type="Pfam" id="PF14691"/>
    </source>
</evidence>
<dbReference type="Gene3D" id="3.50.50.60">
    <property type="entry name" value="FAD/NAD(P)-binding domain"/>
    <property type="match status" value="2"/>
</dbReference>
<dbReference type="SUPFAM" id="SSF51971">
    <property type="entry name" value="Nucleotide-binding domain"/>
    <property type="match status" value="1"/>
</dbReference>
<organism evidence="3">
    <name type="scientific">hydrocarbon metagenome</name>
    <dbReference type="NCBI Taxonomy" id="938273"/>
    <lineage>
        <taxon>unclassified sequences</taxon>
        <taxon>metagenomes</taxon>
        <taxon>ecological metagenomes</taxon>
    </lineage>
</organism>
<sequence length="467" mass="50528">MSQERRKIIPKKHPMPHQEAEVRSTNFEEVALGYSKETAVLEAKRCIQCKNTPCIDGCPVGIDIPAFIKMIAEQDFAGAINKVKEKNYLPAICGRVCPQESQCEAKCTIGKKNEPVAIGRLERFIADWEMEQGLESIPEITPNGHKVAIVGSGPSGLTAAACLGLKGYQVTVFEALHIAGGVLIYGIPEFRLPKKIVAQEIDNISKLGVGIRVNAVVGKINSINELLEQGYDAVYIGTGAGLPYFMNITGENLNGVYSANEFLTRNNLMKAYKFPQYHTPLRVGDKVAVIGGGNVAMDSARTALRLGSESHIIYRRTLNEMPARQEEIEHAMEEGVQFNYLASPIEIKGNEEGRVTSIICQKYELGEPDESGRRSPVPIPGEVFEIPVDTVIMAIGQGPNPLVPQTTPDLNTNKWGNIIADAETGATSIKGVYAGGDVVTGAATVILAMGAGKKAAEAIHEYLQVLK</sequence>
<dbReference type="SUPFAM" id="SSF46548">
    <property type="entry name" value="alpha-helical ferredoxin"/>
    <property type="match status" value="1"/>
</dbReference>
<feature type="domain" description="FAD/NAD(P)-binding" evidence="1">
    <location>
        <begin position="146"/>
        <end position="452"/>
    </location>
</feature>
<dbReference type="PRINTS" id="PR00411">
    <property type="entry name" value="PNDRDTASEI"/>
</dbReference>
<keyword evidence="3" id="KW-0560">Oxidoreductase</keyword>
<dbReference type="Pfam" id="PF07992">
    <property type="entry name" value="Pyr_redox_2"/>
    <property type="match status" value="1"/>
</dbReference>
<dbReference type="EC" id="1.4.1.13" evidence="3"/>
<reference evidence="3" key="1">
    <citation type="journal article" date="2015" name="Proc. Natl. Acad. Sci. U.S.A.">
        <title>Networks of energetic and metabolic interactions define dynamics in microbial communities.</title>
        <authorList>
            <person name="Embree M."/>
            <person name="Liu J.K."/>
            <person name="Al-Bassam M.M."/>
            <person name="Zengler K."/>
        </authorList>
    </citation>
    <scope>NUCLEOTIDE SEQUENCE</scope>
</reference>
<comment type="caution">
    <text evidence="3">The sequence shown here is derived from an EMBL/GenBank/DDBJ whole genome shotgun (WGS) entry which is preliminary data.</text>
</comment>
<dbReference type="InterPro" id="IPR009051">
    <property type="entry name" value="Helical_ferredxn"/>
</dbReference>
<dbReference type="Pfam" id="PF14691">
    <property type="entry name" value="Fer4_20"/>
    <property type="match status" value="1"/>
</dbReference>
<evidence type="ECO:0000259" key="1">
    <source>
        <dbReference type="Pfam" id="PF07992"/>
    </source>
</evidence>
<proteinExistence type="predicted"/>
<evidence type="ECO:0000313" key="3">
    <source>
        <dbReference type="EMBL" id="KUG02981.1"/>
    </source>
</evidence>
<dbReference type="PANTHER" id="PTHR42783:SF3">
    <property type="entry name" value="GLUTAMATE SYNTHASE [NADPH] SMALL CHAIN-RELATED"/>
    <property type="match status" value="1"/>
</dbReference>
<dbReference type="PRINTS" id="PR00368">
    <property type="entry name" value="FADPNR"/>
</dbReference>
<dbReference type="NCBIfam" id="TIGR01316">
    <property type="entry name" value="gltA"/>
    <property type="match status" value="1"/>
</dbReference>
<dbReference type="GO" id="GO:0051536">
    <property type="term" value="F:iron-sulfur cluster binding"/>
    <property type="evidence" value="ECO:0007669"/>
    <property type="project" value="InterPro"/>
</dbReference>
<dbReference type="EMBL" id="LNQE01001898">
    <property type="protein sequence ID" value="KUG02981.1"/>
    <property type="molecule type" value="Genomic_DNA"/>
</dbReference>
<dbReference type="AlphaFoldDB" id="A0A0W8E303"/>
<gene>
    <name evidence="3" type="ORF">ASZ90_019635</name>
</gene>
<dbReference type="GO" id="GO:0004355">
    <property type="term" value="F:glutamate synthase (NADPH) activity"/>
    <property type="evidence" value="ECO:0007669"/>
    <property type="project" value="UniProtKB-EC"/>
</dbReference>
<protein>
    <submittedName>
        <fullName evidence="3">Glutamate synthase small chain</fullName>
        <ecNumber evidence="3">1.4.1.13</ecNumber>
    </submittedName>
</protein>
<dbReference type="InterPro" id="IPR006004">
    <property type="entry name" value="SudA-like"/>
</dbReference>
<dbReference type="PANTHER" id="PTHR42783">
    <property type="entry name" value="GLUTAMATE SYNTHASE [NADPH] SMALL CHAIN"/>
    <property type="match status" value="1"/>
</dbReference>
<dbReference type="InterPro" id="IPR036188">
    <property type="entry name" value="FAD/NAD-bd_sf"/>
</dbReference>
<dbReference type="InterPro" id="IPR023753">
    <property type="entry name" value="FAD/NAD-binding_dom"/>
</dbReference>
<dbReference type="InterPro" id="IPR028261">
    <property type="entry name" value="DPD_II"/>
</dbReference>
<dbReference type="Gene3D" id="1.10.1060.10">
    <property type="entry name" value="Alpha-helical ferredoxin"/>
    <property type="match status" value="1"/>
</dbReference>
<feature type="domain" description="Dihydroprymidine dehydrogenase" evidence="2">
    <location>
        <begin position="24"/>
        <end position="133"/>
    </location>
</feature>